<evidence type="ECO:0000313" key="2">
    <source>
        <dbReference type="EMBL" id="SMB86119.1"/>
    </source>
</evidence>
<protein>
    <submittedName>
        <fullName evidence="2">Uncharacterized protein</fullName>
    </submittedName>
</protein>
<feature type="compositionally biased region" description="Basic and acidic residues" evidence="1">
    <location>
        <begin position="17"/>
        <end position="31"/>
    </location>
</feature>
<gene>
    <name evidence="3" type="ORF">SAMN00790413_00186</name>
    <name evidence="2" type="ORF">SAMN00790413_03692</name>
</gene>
<dbReference type="EMBL" id="FWWU01000008">
    <property type="protein sequence ID" value="SMB86119.1"/>
    <property type="molecule type" value="Genomic_DNA"/>
</dbReference>
<name>A0A1W1UYJ9_9DEIO</name>
<proteinExistence type="predicted"/>
<dbReference type="EMBL" id="FWWU01000009">
    <property type="protein sequence ID" value="SMB88805.1"/>
    <property type="molecule type" value="Genomic_DNA"/>
</dbReference>
<dbReference type="Proteomes" id="UP000192582">
    <property type="component" value="Unassembled WGS sequence"/>
</dbReference>
<evidence type="ECO:0000256" key="1">
    <source>
        <dbReference type="SAM" id="MobiDB-lite"/>
    </source>
</evidence>
<feature type="region of interest" description="Disordered" evidence="1">
    <location>
        <begin position="1"/>
        <end position="31"/>
    </location>
</feature>
<accession>A0A1W1UYJ9</accession>
<dbReference type="STRING" id="695939.SAMN00790413_00186"/>
<dbReference type="RefSeq" id="WP_170928620.1">
    <property type="nucleotide sequence ID" value="NZ_FWWU01000008.1"/>
</dbReference>
<keyword evidence="4" id="KW-1185">Reference proteome</keyword>
<evidence type="ECO:0000313" key="3">
    <source>
        <dbReference type="EMBL" id="SMB88805.1"/>
    </source>
</evidence>
<evidence type="ECO:0000313" key="4">
    <source>
        <dbReference type="Proteomes" id="UP000192582"/>
    </source>
</evidence>
<sequence length="51" mass="6121">MNPYVQNDRAQHLQAEAQRRREAKAARAERQESDRFKLTYLLSFMRQARLA</sequence>
<reference evidence="2 4" key="1">
    <citation type="submission" date="2017-04" db="EMBL/GenBank/DDBJ databases">
        <authorList>
            <person name="Afonso C.L."/>
            <person name="Miller P.J."/>
            <person name="Scott M.A."/>
            <person name="Spackman E."/>
            <person name="Goraichik I."/>
            <person name="Dimitrov K.M."/>
            <person name="Suarez D.L."/>
            <person name="Swayne D.E."/>
        </authorList>
    </citation>
    <scope>NUCLEOTIDE SEQUENCE [LARGE SCALE GENOMIC DNA]</scope>
    <source>
        <strain evidence="2 4">KR-140</strain>
    </source>
</reference>
<dbReference type="AlphaFoldDB" id="A0A1W1UYJ9"/>
<organism evidence="2 4">
    <name type="scientific">Deinococcus hopiensis KR-140</name>
    <dbReference type="NCBI Taxonomy" id="695939"/>
    <lineage>
        <taxon>Bacteria</taxon>
        <taxon>Thermotogati</taxon>
        <taxon>Deinococcota</taxon>
        <taxon>Deinococci</taxon>
        <taxon>Deinococcales</taxon>
        <taxon>Deinococcaceae</taxon>
        <taxon>Deinococcus</taxon>
    </lineage>
</organism>